<evidence type="ECO:0000313" key="2">
    <source>
        <dbReference type="Proteomes" id="UP000198893"/>
    </source>
</evidence>
<dbReference type="GO" id="GO:0016740">
    <property type="term" value="F:transferase activity"/>
    <property type="evidence" value="ECO:0007669"/>
    <property type="project" value="UniProtKB-KW"/>
</dbReference>
<evidence type="ECO:0000313" key="1">
    <source>
        <dbReference type="EMBL" id="SEO26060.1"/>
    </source>
</evidence>
<keyword evidence="2" id="KW-1185">Reference proteome</keyword>
<dbReference type="STRING" id="569882.SAMN04490248_10361"/>
<dbReference type="EMBL" id="FODS01000003">
    <property type="protein sequence ID" value="SEO26060.1"/>
    <property type="molecule type" value="Genomic_DNA"/>
</dbReference>
<dbReference type="AlphaFoldDB" id="A0A1H8N8X9"/>
<dbReference type="OrthoDB" id="7203640at2"/>
<protein>
    <submittedName>
        <fullName evidence="1">Glycosyl transferase family 2</fullName>
    </submittedName>
</protein>
<accession>A0A1H8N8X9</accession>
<gene>
    <name evidence="1" type="ORF">SAMN04490248_10361</name>
</gene>
<dbReference type="Proteomes" id="UP000198893">
    <property type="component" value="Unassembled WGS sequence"/>
</dbReference>
<organism evidence="1 2">
    <name type="scientific">Salinihabitans flavidus</name>
    <dbReference type="NCBI Taxonomy" id="569882"/>
    <lineage>
        <taxon>Bacteria</taxon>
        <taxon>Pseudomonadati</taxon>
        <taxon>Pseudomonadota</taxon>
        <taxon>Alphaproteobacteria</taxon>
        <taxon>Rhodobacterales</taxon>
        <taxon>Roseobacteraceae</taxon>
        <taxon>Salinihabitans</taxon>
    </lineage>
</organism>
<sequence length="333" mass="37467">MTATETKPTTAPSWGLVATIKAPVEVILDFAAYHLELGAAHLFIYLDDENFAAEEELAAHSSITVTRTDNAYWQETLGRRPPKHQVRQSHNARHAYAHAGALDWLAHIDVDEFLCPEQSVAAHLGTLPAGTRAARTRPAEMLATDGQTGLDPDITYCKAWMPPDGERVARAERIYPTYGRYVKGGFLSHVAGKIFLRTGQGGVDIRIHSAFSGTTEIPSVEMPEVALAHLHAPSWQAWQHHYRYRLTKGSYRAEMRPAISRDQGGLSLYELFNLLEDKEGEDALRGFFEEVCLATPEHLHRLTQEGLLRRFHLDRDRKRLKHFPGFRSECPQP</sequence>
<proteinExistence type="predicted"/>
<dbReference type="RefSeq" id="WP_093115551.1">
    <property type="nucleotide sequence ID" value="NZ_FODS01000003.1"/>
</dbReference>
<name>A0A1H8N8X9_9RHOB</name>
<dbReference type="Pfam" id="PF13704">
    <property type="entry name" value="Glyco_tranf_2_4"/>
    <property type="match status" value="1"/>
</dbReference>
<reference evidence="1 2" key="1">
    <citation type="submission" date="2016-10" db="EMBL/GenBank/DDBJ databases">
        <authorList>
            <person name="de Groot N.N."/>
        </authorList>
    </citation>
    <scope>NUCLEOTIDE SEQUENCE [LARGE SCALE GENOMIC DNA]</scope>
    <source>
        <strain evidence="1 2">DSM 27842</strain>
    </source>
</reference>
<keyword evidence="1" id="KW-0808">Transferase</keyword>